<evidence type="ECO:0000313" key="2">
    <source>
        <dbReference type="Proteomes" id="UP000315295"/>
    </source>
</evidence>
<proteinExistence type="predicted"/>
<reference evidence="1 2" key="1">
    <citation type="journal article" date="2019" name="G3 (Bethesda)">
        <title>Sequencing of a Wild Apple (Malus baccata) Genome Unravels the Differences Between Cultivated and Wild Apple Species Regarding Disease Resistance and Cold Tolerance.</title>
        <authorList>
            <person name="Chen X."/>
        </authorList>
    </citation>
    <scope>NUCLEOTIDE SEQUENCE [LARGE SCALE GENOMIC DNA]</scope>
    <source>
        <strain evidence="2">cv. Shandingzi</strain>
        <tissue evidence="1">Leaves</tissue>
    </source>
</reference>
<gene>
    <name evidence="1" type="ORF">C1H46_002135</name>
</gene>
<protein>
    <submittedName>
        <fullName evidence="1">Uncharacterized protein</fullName>
    </submittedName>
</protein>
<dbReference type="EMBL" id="VIEB01000021">
    <property type="protein sequence ID" value="TQE12210.1"/>
    <property type="molecule type" value="Genomic_DNA"/>
</dbReference>
<evidence type="ECO:0000313" key="1">
    <source>
        <dbReference type="EMBL" id="TQE12210.1"/>
    </source>
</evidence>
<name>A0A540NNV7_MALBA</name>
<dbReference type="AlphaFoldDB" id="A0A540NNV7"/>
<accession>A0A540NNV7</accession>
<dbReference type="Proteomes" id="UP000315295">
    <property type="component" value="Unassembled WGS sequence"/>
</dbReference>
<organism evidence="1 2">
    <name type="scientific">Malus baccata</name>
    <name type="common">Siberian crab apple</name>
    <name type="synonym">Pyrus baccata</name>
    <dbReference type="NCBI Taxonomy" id="106549"/>
    <lineage>
        <taxon>Eukaryota</taxon>
        <taxon>Viridiplantae</taxon>
        <taxon>Streptophyta</taxon>
        <taxon>Embryophyta</taxon>
        <taxon>Tracheophyta</taxon>
        <taxon>Spermatophyta</taxon>
        <taxon>Magnoliopsida</taxon>
        <taxon>eudicotyledons</taxon>
        <taxon>Gunneridae</taxon>
        <taxon>Pentapetalae</taxon>
        <taxon>rosids</taxon>
        <taxon>fabids</taxon>
        <taxon>Rosales</taxon>
        <taxon>Rosaceae</taxon>
        <taxon>Amygdaloideae</taxon>
        <taxon>Maleae</taxon>
        <taxon>Malus</taxon>
    </lineage>
</organism>
<keyword evidence="2" id="KW-1185">Reference proteome</keyword>
<sequence>MSSHLITSGHRSCFHLCSGRSNHQLVPTPAFTLSHPSQGSTEADSVTIEEVRDGNLPTYPRTKTSQGICRGLAINRITQVTQKRIRVVYLYGHCWASVPSPTPNSNRMNQQLSAFMIQKKDEYLTNLSQQQLGVLMKELTGDLEVSLQQPPQ</sequence>
<comment type="caution">
    <text evidence="1">The sequence shown here is derived from an EMBL/GenBank/DDBJ whole genome shotgun (WGS) entry which is preliminary data.</text>
</comment>